<comment type="caution">
    <text evidence="2">The sequence shown here is derived from an EMBL/GenBank/DDBJ whole genome shotgun (WGS) entry which is preliminary data.</text>
</comment>
<dbReference type="AlphaFoldDB" id="A0A6D2HHE1"/>
<evidence type="ECO:0000313" key="3">
    <source>
        <dbReference type="Proteomes" id="UP000467841"/>
    </source>
</evidence>
<reference evidence="2" key="1">
    <citation type="submission" date="2020-01" db="EMBL/GenBank/DDBJ databases">
        <authorList>
            <person name="Mishra B."/>
        </authorList>
    </citation>
    <scope>NUCLEOTIDE SEQUENCE [LARGE SCALE GENOMIC DNA]</scope>
</reference>
<organism evidence="2 3">
    <name type="scientific">Microthlaspi erraticum</name>
    <dbReference type="NCBI Taxonomy" id="1685480"/>
    <lineage>
        <taxon>Eukaryota</taxon>
        <taxon>Viridiplantae</taxon>
        <taxon>Streptophyta</taxon>
        <taxon>Embryophyta</taxon>
        <taxon>Tracheophyta</taxon>
        <taxon>Spermatophyta</taxon>
        <taxon>Magnoliopsida</taxon>
        <taxon>eudicotyledons</taxon>
        <taxon>Gunneridae</taxon>
        <taxon>Pentapetalae</taxon>
        <taxon>rosids</taxon>
        <taxon>malvids</taxon>
        <taxon>Brassicales</taxon>
        <taxon>Brassicaceae</taxon>
        <taxon>Coluteocarpeae</taxon>
        <taxon>Microthlaspi</taxon>
    </lineage>
</organism>
<accession>A0A6D2HHE1</accession>
<protein>
    <submittedName>
        <fullName evidence="2">Uncharacterized protein</fullName>
    </submittedName>
</protein>
<feature type="compositionally biased region" description="Basic and acidic residues" evidence="1">
    <location>
        <begin position="10"/>
        <end position="19"/>
    </location>
</feature>
<evidence type="ECO:0000256" key="1">
    <source>
        <dbReference type="SAM" id="MobiDB-lite"/>
    </source>
</evidence>
<dbReference type="EMBL" id="CACVBM020000111">
    <property type="protein sequence ID" value="CAA7014675.1"/>
    <property type="molecule type" value="Genomic_DNA"/>
</dbReference>
<name>A0A6D2HHE1_9BRAS</name>
<gene>
    <name evidence="2" type="ORF">MERR_LOCUS1910</name>
</gene>
<sequence>MEVAKGNAKATKEKEHIGMIERNLQNEDVFEGAFHARPREISDNKSEDGKQWCGVCKRNNHIEADCWKTQSSANWQRNTRKAHVMKKT</sequence>
<keyword evidence="3" id="KW-1185">Reference proteome</keyword>
<proteinExistence type="predicted"/>
<evidence type="ECO:0000313" key="2">
    <source>
        <dbReference type="EMBL" id="CAA7014675.1"/>
    </source>
</evidence>
<feature type="region of interest" description="Disordered" evidence="1">
    <location>
        <begin position="1"/>
        <end position="23"/>
    </location>
</feature>
<dbReference type="Proteomes" id="UP000467841">
    <property type="component" value="Unassembled WGS sequence"/>
</dbReference>